<sequence>MRKPEYLEGDEEEILRVGADERVEEKSDADLVLGDLVVNLRWKSLPQPDHDLSAGMATGGFTTASPPKSRKPTT</sequence>
<organism evidence="2 3">
    <name type="scientific">Trapa incisa</name>
    <dbReference type="NCBI Taxonomy" id="236973"/>
    <lineage>
        <taxon>Eukaryota</taxon>
        <taxon>Viridiplantae</taxon>
        <taxon>Streptophyta</taxon>
        <taxon>Embryophyta</taxon>
        <taxon>Tracheophyta</taxon>
        <taxon>Spermatophyta</taxon>
        <taxon>Magnoliopsida</taxon>
        <taxon>eudicotyledons</taxon>
        <taxon>Gunneridae</taxon>
        <taxon>Pentapetalae</taxon>
        <taxon>rosids</taxon>
        <taxon>malvids</taxon>
        <taxon>Myrtales</taxon>
        <taxon>Lythraceae</taxon>
        <taxon>Trapa</taxon>
    </lineage>
</organism>
<reference evidence="2 3" key="1">
    <citation type="journal article" date="2023" name="Hortic Res">
        <title>Pangenome of water caltrop reveals structural variations and asymmetric subgenome divergence after allopolyploidization.</title>
        <authorList>
            <person name="Zhang X."/>
            <person name="Chen Y."/>
            <person name="Wang L."/>
            <person name="Yuan Y."/>
            <person name="Fang M."/>
            <person name="Shi L."/>
            <person name="Lu R."/>
            <person name="Comes H.P."/>
            <person name="Ma Y."/>
            <person name="Chen Y."/>
            <person name="Huang G."/>
            <person name="Zhou Y."/>
            <person name="Zheng Z."/>
            <person name="Qiu Y."/>
        </authorList>
    </citation>
    <scope>NUCLEOTIDE SEQUENCE [LARGE SCALE GENOMIC DNA]</scope>
    <source>
        <tissue evidence="2">Roots</tissue>
    </source>
</reference>
<name>A0AAN7KBS5_9MYRT</name>
<proteinExistence type="predicted"/>
<evidence type="ECO:0000256" key="1">
    <source>
        <dbReference type="SAM" id="MobiDB-lite"/>
    </source>
</evidence>
<dbReference type="Proteomes" id="UP001345219">
    <property type="component" value="Chromosome 23"/>
</dbReference>
<protein>
    <submittedName>
        <fullName evidence="2">Uncharacterized protein</fullName>
    </submittedName>
</protein>
<gene>
    <name evidence="2" type="ORF">SAY87_029868</name>
</gene>
<dbReference type="EMBL" id="JAXIOK010000009">
    <property type="protein sequence ID" value="KAK4761984.1"/>
    <property type="molecule type" value="Genomic_DNA"/>
</dbReference>
<keyword evidence="3" id="KW-1185">Reference proteome</keyword>
<comment type="caution">
    <text evidence="2">The sequence shown here is derived from an EMBL/GenBank/DDBJ whole genome shotgun (WGS) entry which is preliminary data.</text>
</comment>
<evidence type="ECO:0000313" key="2">
    <source>
        <dbReference type="EMBL" id="KAK4761984.1"/>
    </source>
</evidence>
<feature type="region of interest" description="Disordered" evidence="1">
    <location>
        <begin position="47"/>
        <end position="74"/>
    </location>
</feature>
<evidence type="ECO:0000313" key="3">
    <source>
        <dbReference type="Proteomes" id="UP001345219"/>
    </source>
</evidence>
<accession>A0AAN7KBS5</accession>
<dbReference type="AlphaFoldDB" id="A0AAN7KBS5"/>